<comment type="caution">
    <text evidence="1">The sequence shown here is derived from an EMBL/GenBank/DDBJ whole genome shotgun (WGS) entry which is preliminary data.</text>
</comment>
<sequence length="12" mass="1443">MKRGDVHRLSDE</sequence>
<keyword evidence="2" id="KW-1185">Reference proteome</keyword>
<evidence type="ECO:0000313" key="1">
    <source>
        <dbReference type="EMBL" id="CDI58671.1"/>
    </source>
</evidence>
<gene>
    <name evidence="1" type="ORF">LHCIRMBIA951_01157</name>
</gene>
<accession>U6F408</accession>
<dbReference type="HOGENOM" id="CLU_3436750_0_0_9"/>
<evidence type="ECO:0000313" key="2">
    <source>
        <dbReference type="Proteomes" id="UP000017248"/>
    </source>
</evidence>
<name>U6F408_LACHE</name>
<reference evidence="1" key="1">
    <citation type="submission" date="2013-09" db="EMBL/GenBank/DDBJ databases">
        <title>Draft Genome Sequence of five Lactobacillus helveticus strains CIRM-BIA 101T, 103, 104, 951 and 953 isolated from milk product.</title>
        <authorList>
            <person name="Valence F."/>
            <person name="Chuat V."/>
            <person name="Ma L."/>
            <person name="Creno S."/>
            <person name="Falentin H."/>
            <person name="Lortal S."/>
            <person name="Bizet C."/>
            <person name="Clermont D."/>
            <person name="Loux V."/>
            <person name="Bouchier C."/>
            <person name="Cousin S."/>
        </authorList>
    </citation>
    <scope>NUCLEOTIDE SEQUENCE [LARGE SCALE GENOMIC DNA]</scope>
    <source>
        <strain evidence="1">CIRM-BIA 951</strain>
    </source>
</reference>
<proteinExistence type="predicted"/>
<dbReference type="EMBL" id="CBUK010000089">
    <property type="protein sequence ID" value="CDI58671.1"/>
    <property type="molecule type" value="Genomic_DNA"/>
</dbReference>
<organism evidence="1 2">
    <name type="scientific">Lactobacillus helveticus CIRM-BIA 951</name>
    <dbReference type="NCBI Taxonomy" id="1226334"/>
    <lineage>
        <taxon>Bacteria</taxon>
        <taxon>Bacillati</taxon>
        <taxon>Bacillota</taxon>
        <taxon>Bacilli</taxon>
        <taxon>Lactobacillales</taxon>
        <taxon>Lactobacillaceae</taxon>
        <taxon>Lactobacillus</taxon>
    </lineage>
</organism>
<protein>
    <submittedName>
        <fullName evidence="1">Uncharacterized protein</fullName>
    </submittedName>
</protein>
<dbReference type="Proteomes" id="UP000017248">
    <property type="component" value="Unassembled WGS sequence"/>
</dbReference>